<proteinExistence type="predicted"/>
<dbReference type="SUPFAM" id="SSF53167">
    <property type="entry name" value="Purine and uridine phosphorylases"/>
    <property type="match status" value="1"/>
</dbReference>
<dbReference type="EMBL" id="JAGTJQ010000012">
    <property type="protein sequence ID" value="KAH7016153.1"/>
    <property type="molecule type" value="Genomic_DNA"/>
</dbReference>
<evidence type="ECO:0000313" key="2">
    <source>
        <dbReference type="Proteomes" id="UP000756346"/>
    </source>
</evidence>
<dbReference type="GeneID" id="70185166"/>
<accession>A0A9P8XSM2</accession>
<dbReference type="Gene3D" id="3.40.50.1580">
    <property type="entry name" value="Nucleoside phosphorylase domain"/>
    <property type="match status" value="1"/>
</dbReference>
<organism evidence="1 2">
    <name type="scientific">Microdochium trichocladiopsis</name>
    <dbReference type="NCBI Taxonomy" id="1682393"/>
    <lineage>
        <taxon>Eukaryota</taxon>
        <taxon>Fungi</taxon>
        <taxon>Dikarya</taxon>
        <taxon>Ascomycota</taxon>
        <taxon>Pezizomycotina</taxon>
        <taxon>Sordariomycetes</taxon>
        <taxon>Xylariomycetidae</taxon>
        <taxon>Xylariales</taxon>
        <taxon>Microdochiaceae</taxon>
        <taxon>Microdochium</taxon>
    </lineage>
</organism>
<dbReference type="GO" id="GO:0003824">
    <property type="term" value="F:catalytic activity"/>
    <property type="evidence" value="ECO:0007669"/>
    <property type="project" value="InterPro"/>
</dbReference>
<dbReference type="OrthoDB" id="20872at2759"/>
<dbReference type="Proteomes" id="UP000756346">
    <property type="component" value="Unassembled WGS sequence"/>
</dbReference>
<evidence type="ECO:0008006" key="3">
    <source>
        <dbReference type="Google" id="ProtNLM"/>
    </source>
</evidence>
<dbReference type="InterPro" id="IPR053137">
    <property type="entry name" value="NLR-like"/>
</dbReference>
<reference evidence="1" key="1">
    <citation type="journal article" date="2021" name="Nat. Commun.">
        <title>Genetic determinants of endophytism in the Arabidopsis root mycobiome.</title>
        <authorList>
            <person name="Mesny F."/>
            <person name="Miyauchi S."/>
            <person name="Thiergart T."/>
            <person name="Pickel B."/>
            <person name="Atanasova L."/>
            <person name="Karlsson M."/>
            <person name="Huettel B."/>
            <person name="Barry K.W."/>
            <person name="Haridas S."/>
            <person name="Chen C."/>
            <person name="Bauer D."/>
            <person name="Andreopoulos W."/>
            <person name="Pangilinan J."/>
            <person name="LaButti K."/>
            <person name="Riley R."/>
            <person name="Lipzen A."/>
            <person name="Clum A."/>
            <person name="Drula E."/>
            <person name="Henrissat B."/>
            <person name="Kohler A."/>
            <person name="Grigoriev I.V."/>
            <person name="Martin F.M."/>
            <person name="Hacquard S."/>
        </authorList>
    </citation>
    <scope>NUCLEOTIDE SEQUENCE</scope>
    <source>
        <strain evidence="1">MPI-CAGE-CH-0230</strain>
    </source>
</reference>
<dbReference type="GO" id="GO:0009116">
    <property type="term" value="P:nucleoside metabolic process"/>
    <property type="evidence" value="ECO:0007669"/>
    <property type="project" value="InterPro"/>
</dbReference>
<protein>
    <recommendedName>
        <fullName evidence="3">Nucleoside phosphorylase domain-containing protein</fullName>
    </recommendedName>
</protein>
<comment type="caution">
    <text evidence="1">The sequence shown here is derived from an EMBL/GenBank/DDBJ whole genome shotgun (WGS) entry which is preliminary data.</text>
</comment>
<name>A0A9P8XSM2_9PEZI</name>
<dbReference type="InterPro" id="IPR035994">
    <property type="entry name" value="Nucleoside_phosphorylase_sf"/>
</dbReference>
<dbReference type="PANTHER" id="PTHR46082:SF6">
    <property type="entry name" value="AAA+ ATPASE DOMAIN-CONTAINING PROTEIN-RELATED"/>
    <property type="match status" value="1"/>
</dbReference>
<evidence type="ECO:0000313" key="1">
    <source>
        <dbReference type="EMBL" id="KAH7016153.1"/>
    </source>
</evidence>
<dbReference type="RefSeq" id="XP_046005777.1">
    <property type="nucleotide sequence ID" value="XM_046155620.1"/>
</dbReference>
<keyword evidence="2" id="KW-1185">Reference proteome</keyword>
<gene>
    <name evidence="1" type="ORF">B0I36DRAFT_336910</name>
</gene>
<dbReference type="AlphaFoldDB" id="A0A9P8XSM2"/>
<dbReference type="PANTHER" id="PTHR46082">
    <property type="entry name" value="ATP/GTP-BINDING PROTEIN-RELATED"/>
    <property type="match status" value="1"/>
</dbReference>
<sequence length="145" mass="15776">MGKVSSAGTAASLRHSYNSLKVVFLAGVCGGVPGSPEAGPEIFLGDIVISQQVVQFEFGRQYPGHFMAKDGTADSLRRPNREISTILARIKTEHGLSRLERNSASILRVLQARAQEVESKIDYREPSTDTDRLFAADYNAAPIEP</sequence>